<dbReference type="InterPro" id="IPR015422">
    <property type="entry name" value="PyrdxlP-dep_Trfase_small"/>
</dbReference>
<dbReference type="PANTHER" id="PTHR30244:SF34">
    <property type="entry name" value="DTDP-4-AMINO-4,6-DIDEOXYGALACTOSE TRANSAMINASE"/>
    <property type="match status" value="1"/>
</dbReference>
<evidence type="ECO:0000313" key="1">
    <source>
        <dbReference type="EMBL" id="MPN02547.1"/>
    </source>
</evidence>
<dbReference type="EC" id="2.6.1.87" evidence="1"/>
<name>A0A645EL93_9ZZZZ</name>
<sequence length="269" mass="30744">MDPAEVEKHITPQTRAVLFVGVGGNVGHLDQIVNICKEHNLKLILDAAHMSGTRLNGECPAKYADVAVFSFQAVKNLPTADSGMICFREKELDEVVRKKTWLGINKDTYLRSSDNGTYKWKYDVEYVGYKYHGNSIMAAIALAQIKHLDKDNAYRRQIAKWYTDGFAPHSDKIKLVHVPGNCESSRHLFQILVENRDDLMTYLNKHDIYPGVHYVDNTEYRMYSYAKGECINAAYASEHLISLPLHMRLEFEDVQTVIKNVVVFITNEK</sequence>
<comment type="caution">
    <text evidence="1">The sequence shown here is derived from an EMBL/GenBank/DDBJ whole genome shotgun (WGS) entry which is preliminary data.</text>
</comment>
<reference evidence="1" key="1">
    <citation type="submission" date="2019-08" db="EMBL/GenBank/DDBJ databases">
        <authorList>
            <person name="Kucharzyk K."/>
            <person name="Murdoch R.W."/>
            <person name="Higgins S."/>
            <person name="Loffler F."/>
        </authorList>
    </citation>
    <scope>NUCLEOTIDE SEQUENCE</scope>
</reference>
<accession>A0A645EL93</accession>
<gene>
    <name evidence="1" type="primary">arnB_22</name>
    <name evidence="1" type="ORF">SDC9_149763</name>
</gene>
<dbReference type="AlphaFoldDB" id="A0A645EL93"/>
<proteinExistence type="predicted"/>
<dbReference type="InterPro" id="IPR015424">
    <property type="entry name" value="PyrdxlP-dep_Trfase"/>
</dbReference>
<protein>
    <submittedName>
        <fullName evidence="1">UDP-4-amino-4-deoxy-L-arabinose--oxoglutarate aminotransferase</fullName>
        <ecNumber evidence="1">2.6.1.87</ecNumber>
    </submittedName>
</protein>
<dbReference type="Gene3D" id="3.90.1150.10">
    <property type="entry name" value="Aspartate Aminotransferase, domain 1"/>
    <property type="match status" value="1"/>
</dbReference>
<dbReference type="PANTHER" id="PTHR30244">
    <property type="entry name" value="TRANSAMINASE"/>
    <property type="match status" value="1"/>
</dbReference>
<keyword evidence="1" id="KW-0032">Aminotransferase</keyword>
<dbReference type="GO" id="GO:0099620">
    <property type="term" value="F:UDP-4-amino-4-deoxy-L-arabinose aminotransferase"/>
    <property type="evidence" value="ECO:0007669"/>
    <property type="project" value="UniProtKB-EC"/>
</dbReference>
<dbReference type="GO" id="GO:0030170">
    <property type="term" value="F:pyridoxal phosphate binding"/>
    <property type="evidence" value="ECO:0007669"/>
    <property type="project" value="TreeGrafter"/>
</dbReference>
<dbReference type="GO" id="GO:0000271">
    <property type="term" value="P:polysaccharide biosynthetic process"/>
    <property type="evidence" value="ECO:0007669"/>
    <property type="project" value="TreeGrafter"/>
</dbReference>
<dbReference type="Pfam" id="PF01041">
    <property type="entry name" value="DegT_DnrJ_EryC1"/>
    <property type="match status" value="1"/>
</dbReference>
<keyword evidence="1" id="KW-0808">Transferase</keyword>
<dbReference type="Gene3D" id="3.40.640.10">
    <property type="entry name" value="Type I PLP-dependent aspartate aminotransferase-like (Major domain)"/>
    <property type="match status" value="1"/>
</dbReference>
<dbReference type="InterPro" id="IPR015421">
    <property type="entry name" value="PyrdxlP-dep_Trfase_major"/>
</dbReference>
<dbReference type="InterPro" id="IPR000653">
    <property type="entry name" value="DegT/StrS_aminotransferase"/>
</dbReference>
<organism evidence="1">
    <name type="scientific">bioreactor metagenome</name>
    <dbReference type="NCBI Taxonomy" id="1076179"/>
    <lineage>
        <taxon>unclassified sequences</taxon>
        <taxon>metagenomes</taxon>
        <taxon>ecological metagenomes</taxon>
    </lineage>
</organism>
<dbReference type="EMBL" id="VSSQ01048501">
    <property type="protein sequence ID" value="MPN02547.1"/>
    <property type="molecule type" value="Genomic_DNA"/>
</dbReference>
<dbReference type="SUPFAM" id="SSF53383">
    <property type="entry name" value="PLP-dependent transferases"/>
    <property type="match status" value="1"/>
</dbReference>